<dbReference type="Pfam" id="PF01979">
    <property type="entry name" value="Amidohydro_1"/>
    <property type="match status" value="1"/>
</dbReference>
<name>A0A645B220_9ZZZZ</name>
<dbReference type="AlphaFoldDB" id="A0A645B220"/>
<dbReference type="InterPro" id="IPR002195">
    <property type="entry name" value="Dihydroorotase_CS"/>
</dbReference>
<dbReference type="EC" id="3.5.2.-" evidence="3"/>
<dbReference type="PANTHER" id="PTHR43668">
    <property type="entry name" value="ALLANTOINASE"/>
    <property type="match status" value="1"/>
</dbReference>
<proteinExistence type="predicted"/>
<organism evidence="3">
    <name type="scientific">bioreactor metagenome</name>
    <dbReference type="NCBI Taxonomy" id="1076179"/>
    <lineage>
        <taxon>unclassified sequences</taxon>
        <taxon>metagenomes</taxon>
        <taxon>ecological metagenomes</taxon>
    </lineage>
</organism>
<dbReference type="PROSITE" id="PS00483">
    <property type="entry name" value="DIHYDROOROTASE_2"/>
    <property type="match status" value="1"/>
</dbReference>
<accession>A0A645B220</accession>
<dbReference type="GO" id="GO:0006145">
    <property type="term" value="P:purine nucleobase catabolic process"/>
    <property type="evidence" value="ECO:0007669"/>
    <property type="project" value="TreeGrafter"/>
</dbReference>
<dbReference type="SUPFAM" id="SSF51338">
    <property type="entry name" value="Composite domain of metallo-dependent hydrolases"/>
    <property type="match status" value="1"/>
</dbReference>
<comment type="caution">
    <text evidence="3">The sequence shown here is derived from an EMBL/GenBank/DDBJ whole genome shotgun (WGS) entry which is preliminary data.</text>
</comment>
<dbReference type="EMBL" id="VSSQ01017297">
    <property type="protein sequence ID" value="MPM59449.1"/>
    <property type="molecule type" value="Genomic_DNA"/>
</dbReference>
<evidence type="ECO:0000256" key="1">
    <source>
        <dbReference type="ARBA" id="ARBA00001947"/>
    </source>
</evidence>
<dbReference type="GO" id="GO:0004038">
    <property type="term" value="F:allantoinase activity"/>
    <property type="evidence" value="ECO:0007669"/>
    <property type="project" value="TreeGrafter"/>
</dbReference>
<evidence type="ECO:0000259" key="2">
    <source>
        <dbReference type="Pfam" id="PF01979"/>
    </source>
</evidence>
<reference evidence="3" key="1">
    <citation type="submission" date="2019-08" db="EMBL/GenBank/DDBJ databases">
        <authorList>
            <person name="Kucharzyk K."/>
            <person name="Murdoch R.W."/>
            <person name="Higgins S."/>
            <person name="Loffler F."/>
        </authorList>
    </citation>
    <scope>NUCLEOTIDE SEQUENCE</scope>
</reference>
<dbReference type="GO" id="GO:0005737">
    <property type="term" value="C:cytoplasm"/>
    <property type="evidence" value="ECO:0007669"/>
    <property type="project" value="TreeGrafter"/>
</dbReference>
<dbReference type="PANTHER" id="PTHR43668:SF2">
    <property type="entry name" value="ALLANTOINASE"/>
    <property type="match status" value="1"/>
</dbReference>
<gene>
    <name evidence="3" type="primary">lhyD_7</name>
    <name evidence="3" type="ORF">SDC9_106291</name>
</gene>
<dbReference type="InterPro" id="IPR006680">
    <property type="entry name" value="Amidohydro-rel"/>
</dbReference>
<evidence type="ECO:0000313" key="3">
    <source>
        <dbReference type="EMBL" id="MPM59449.1"/>
    </source>
</evidence>
<sequence length="145" mass="16184">MVGTDHAPHSHEEKFNKSWWDTLPGTIGVQTSLALMLDRVNKGQTTLNRVVQSMSTRPAQVFGLHPRKGCLELGADADITIVDMDKRWTVTHEEMHSKTKFTPFNGFELQGKPVMTIVMGQVVMADGEIVGRPGIAKMVNPKKEW</sequence>
<protein>
    <submittedName>
        <fullName evidence="3">L-hydantoinase</fullName>
        <ecNumber evidence="3">3.5.2.-</ecNumber>
    </submittedName>
</protein>
<comment type="cofactor">
    <cofactor evidence="1">
        <name>Zn(2+)</name>
        <dbReference type="ChEBI" id="CHEBI:29105"/>
    </cofactor>
</comment>
<feature type="domain" description="Amidohydrolase-related" evidence="2">
    <location>
        <begin position="1"/>
        <end position="123"/>
    </location>
</feature>
<dbReference type="InterPro" id="IPR011059">
    <property type="entry name" value="Metal-dep_hydrolase_composite"/>
</dbReference>
<dbReference type="InterPro" id="IPR050138">
    <property type="entry name" value="DHOase/Allantoinase_Hydrolase"/>
</dbReference>
<dbReference type="Gene3D" id="2.30.40.10">
    <property type="entry name" value="Urease, subunit C, domain 1"/>
    <property type="match status" value="1"/>
</dbReference>
<keyword evidence="3" id="KW-0378">Hydrolase</keyword>
<dbReference type="Gene3D" id="3.20.20.140">
    <property type="entry name" value="Metal-dependent hydrolases"/>
    <property type="match status" value="1"/>
</dbReference>